<keyword evidence="2" id="KW-0812">Transmembrane</keyword>
<dbReference type="EMBL" id="QEAO01000029">
    <property type="protein sequence ID" value="TPX32540.1"/>
    <property type="molecule type" value="Genomic_DNA"/>
</dbReference>
<evidence type="ECO:0000256" key="1">
    <source>
        <dbReference type="ARBA" id="ARBA00004141"/>
    </source>
</evidence>
<keyword evidence="7" id="KW-1185">Reference proteome</keyword>
<dbReference type="AlphaFoldDB" id="A0A507BSE5"/>
<evidence type="ECO:0000256" key="2">
    <source>
        <dbReference type="ARBA" id="ARBA00022692"/>
    </source>
</evidence>
<organism evidence="6 7">
    <name type="scientific">Synchytrium microbalum</name>
    <dbReference type="NCBI Taxonomy" id="1806994"/>
    <lineage>
        <taxon>Eukaryota</taxon>
        <taxon>Fungi</taxon>
        <taxon>Fungi incertae sedis</taxon>
        <taxon>Chytridiomycota</taxon>
        <taxon>Chytridiomycota incertae sedis</taxon>
        <taxon>Chytridiomycetes</taxon>
        <taxon>Synchytriales</taxon>
        <taxon>Synchytriaceae</taxon>
        <taxon>Synchytrium</taxon>
    </lineage>
</organism>
<dbReference type="Proteomes" id="UP000319731">
    <property type="component" value="Unassembled WGS sequence"/>
</dbReference>
<evidence type="ECO:0000313" key="6">
    <source>
        <dbReference type="EMBL" id="TPX32540.1"/>
    </source>
</evidence>
<feature type="region of interest" description="Disordered" evidence="5">
    <location>
        <begin position="168"/>
        <end position="233"/>
    </location>
</feature>
<dbReference type="GeneID" id="42005617"/>
<dbReference type="Pfam" id="PF05653">
    <property type="entry name" value="Mg_trans_NIPA"/>
    <property type="match status" value="1"/>
</dbReference>
<evidence type="ECO:0000256" key="3">
    <source>
        <dbReference type="ARBA" id="ARBA00022989"/>
    </source>
</evidence>
<evidence type="ECO:0000313" key="7">
    <source>
        <dbReference type="Proteomes" id="UP000319731"/>
    </source>
</evidence>
<dbReference type="RefSeq" id="XP_031023727.1">
    <property type="nucleotide sequence ID" value="XM_031170320.1"/>
</dbReference>
<gene>
    <name evidence="6" type="ORF">SmJEL517_g04392</name>
</gene>
<feature type="compositionally biased region" description="Low complexity" evidence="5">
    <location>
        <begin position="181"/>
        <end position="217"/>
    </location>
</feature>
<dbReference type="InterPro" id="IPR008521">
    <property type="entry name" value="Mg_trans_NIPA"/>
</dbReference>
<dbReference type="PANTHER" id="PTHR12570:SF92">
    <property type="entry name" value="SPICHTHYIN, ISOFORM B"/>
    <property type="match status" value="1"/>
</dbReference>
<sequence>MDLNQMFGEVFNLVAYPFAPVVGYTASHTGTLATNSKTQASFVIVLVIIQINYLNTALHHFTTSVVTPVYNLSFTTMTLVSSSILHNGFTPEGVVSCVTLVVGWFQSDRSLGDSGVEDAGVIESQDTAVNEISIAGHAKTSNVSVEADHISHTDVINRHKRRMILMQRSPHQQASKSLHAPPSTDSFTTSTPLTTHPQQPSLRKSSSPPAPSTTYAPQRQHSTPAVSFDTGIWTPGLNRSRLDGHMLHQEVERAPHVAGPVNTNIILVTTATTSTASSSGDSTYS</sequence>
<dbReference type="GO" id="GO:0015095">
    <property type="term" value="F:magnesium ion transmembrane transporter activity"/>
    <property type="evidence" value="ECO:0007669"/>
    <property type="project" value="InterPro"/>
</dbReference>
<reference evidence="6 7" key="1">
    <citation type="journal article" date="2019" name="Sci. Rep.">
        <title>Comparative genomics of chytrid fungi reveal insights into the obligate biotrophic and pathogenic lifestyle of Synchytrium endobioticum.</title>
        <authorList>
            <person name="van de Vossenberg B.T.L.H."/>
            <person name="Warris S."/>
            <person name="Nguyen H.D.T."/>
            <person name="van Gent-Pelzer M.P.E."/>
            <person name="Joly D.L."/>
            <person name="van de Geest H.C."/>
            <person name="Bonants P.J.M."/>
            <person name="Smith D.S."/>
            <person name="Levesque C.A."/>
            <person name="van der Lee T.A.J."/>
        </authorList>
    </citation>
    <scope>NUCLEOTIDE SEQUENCE [LARGE SCALE GENOMIC DNA]</scope>
    <source>
        <strain evidence="6 7">JEL517</strain>
    </source>
</reference>
<keyword evidence="3" id="KW-1133">Transmembrane helix</keyword>
<keyword evidence="4" id="KW-0472">Membrane</keyword>
<protein>
    <submittedName>
        <fullName evidence="6">Uncharacterized protein</fullName>
    </submittedName>
</protein>
<evidence type="ECO:0000256" key="5">
    <source>
        <dbReference type="SAM" id="MobiDB-lite"/>
    </source>
</evidence>
<dbReference type="GO" id="GO:0016020">
    <property type="term" value="C:membrane"/>
    <property type="evidence" value="ECO:0007669"/>
    <property type="project" value="UniProtKB-SubCell"/>
</dbReference>
<evidence type="ECO:0000256" key="4">
    <source>
        <dbReference type="ARBA" id="ARBA00023136"/>
    </source>
</evidence>
<proteinExistence type="predicted"/>
<dbReference type="OrthoDB" id="6428174at2759"/>
<accession>A0A507BSE5</accession>
<comment type="subcellular location">
    <subcellularLocation>
        <location evidence="1">Membrane</location>
        <topology evidence="1">Multi-pass membrane protein</topology>
    </subcellularLocation>
</comment>
<dbReference type="PANTHER" id="PTHR12570">
    <property type="match status" value="1"/>
</dbReference>
<comment type="caution">
    <text evidence="6">The sequence shown here is derived from an EMBL/GenBank/DDBJ whole genome shotgun (WGS) entry which is preliminary data.</text>
</comment>
<name>A0A507BSE5_9FUNG</name>